<evidence type="ECO:0000259" key="2">
    <source>
        <dbReference type="Pfam" id="PF01593"/>
    </source>
</evidence>
<reference evidence="3 4" key="1">
    <citation type="submission" date="2012-11" db="EMBL/GenBank/DDBJ databases">
        <title>Whole genome sequence of Acidocella aminolytica 101 = DSM 11237.</title>
        <authorList>
            <person name="Azuma Y."/>
            <person name="Higashiura N."/>
            <person name="Hirakawa H."/>
            <person name="Matsushita K."/>
        </authorList>
    </citation>
    <scope>NUCLEOTIDE SEQUENCE [LARGE SCALE GENOMIC DNA]</scope>
    <source>
        <strain evidence="4">101 / DSM 11237</strain>
    </source>
</reference>
<evidence type="ECO:0000313" key="3">
    <source>
        <dbReference type="EMBL" id="GAN80488.1"/>
    </source>
</evidence>
<dbReference type="InterPro" id="IPR002937">
    <property type="entry name" value="Amino_oxidase"/>
</dbReference>
<dbReference type="RefSeq" id="WP_048878894.1">
    <property type="nucleotide sequence ID" value="NZ_BANC01000046.1"/>
</dbReference>
<proteinExistence type="inferred from homology"/>
<dbReference type="OrthoDB" id="337830at2"/>
<dbReference type="AlphaFoldDB" id="A0A0D6PH01"/>
<dbReference type="InterPro" id="IPR050703">
    <property type="entry name" value="Flavin_MAO"/>
</dbReference>
<dbReference type="InterPro" id="IPR036188">
    <property type="entry name" value="FAD/NAD-bd_sf"/>
</dbReference>
<name>A0A0D6PH01_9PROT</name>
<evidence type="ECO:0000313" key="4">
    <source>
        <dbReference type="Proteomes" id="UP000032668"/>
    </source>
</evidence>
<accession>A0A0D6PH01</accession>
<dbReference type="EMBL" id="BANC01000046">
    <property type="protein sequence ID" value="GAN80488.1"/>
    <property type="molecule type" value="Genomic_DNA"/>
</dbReference>
<dbReference type="PANTHER" id="PTHR43563">
    <property type="entry name" value="AMINE OXIDASE"/>
    <property type="match status" value="1"/>
</dbReference>
<dbReference type="Proteomes" id="UP000032668">
    <property type="component" value="Unassembled WGS sequence"/>
</dbReference>
<evidence type="ECO:0000256" key="1">
    <source>
        <dbReference type="ARBA" id="ARBA00005995"/>
    </source>
</evidence>
<keyword evidence="4" id="KW-1185">Reference proteome</keyword>
<protein>
    <submittedName>
        <fullName evidence="3">Flavin-containing monoamine oxidase</fullName>
    </submittedName>
</protein>
<organism evidence="3 4">
    <name type="scientific">Acidocella aminolytica 101 = DSM 11237</name>
    <dbReference type="NCBI Taxonomy" id="1120923"/>
    <lineage>
        <taxon>Bacteria</taxon>
        <taxon>Pseudomonadati</taxon>
        <taxon>Pseudomonadota</taxon>
        <taxon>Alphaproteobacteria</taxon>
        <taxon>Acetobacterales</taxon>
        <taxon>Acidocellaceae</taxon>
        <taxon>Acidocella</taxon>
    </lineage>
</organism>
<dbReference type="PANTHER" id="PTHR43563:SF1">
    <property type="entry name" value="AMINE OXIDASE [FLAVIN-CONTAINING] B"/>
    <property type="match status" value="1"/>
</dbReference>
<sequence length="411" mass="43501">MADVTVDVAIIGAGLAGLIAAQKLSQAGKCVLVLEARERVGGRTYASAMAGSARAVDWGAEWVLPDFHANMMGLIERYGLELESERASVEWRAPGFSVVASYDELRRSHAGFDYGLTALQAWFERPASGDETRLSVQALLEALIQDSVSRALVELALFPLLGADMAEVAAKALREEIRFHGGNVDLTFSPEARRLFGGFGGLAEKIAQELPAGILRLNTPVRAIRQAGETVTITGDGVSVMAGRVLLAVPVAVLHQIEMSPVIAGIGREASARMNAGQVVKLWARAQGAAPVTSLQTAPPLRFVYSWERDGELLVCAQALVRDVEGQDPAALFAAALPGVKILSASAQNWLADPYARGSWMAAALGAYPPACFAEVFGRVRVIGGDVAAEWAGWMEGAVLSAGQAVREILA</sequence>
<comment type="caution">
    <text evidence="3">The sequence shown here is derived from an EMBL/GenBank/DDBJ whole genome shotgun (WGS) entry which is preliminary data.</text>
</comment>
<dbReference type="STRING" id="1120923.SAMN02746095_01659"/>
<dbReference type="PRINTS" id="PR00411">
    <property type="entry name" value="PNDRDTASEI"/>
</dbReference>
<gene>
    <name evidence="3" type="ORF">Aam_047_069</name>
</gene>
<dbReference type="Gene3D" id="3.50.50.60">
    <property type="entry name" value="FAD/NAD(P)-binding domain"/>
    <property type="match status" value="1"/>
</dbReference>
<feature type="domain" description="Amine oxidase" evidence="2">
    <location>
        <begin position="15"/>
        <end position="410"/>
    </location>
</feature>
<comment type="similarity">
    <text evidence="1">Belongs to the flavin monoamine oxidase family.</text>
</comment>
<dbReference type="GO" id="GO:0016491">
    <property type="term" value="F:oxidoreductase activity"/>
    <property type="evidence" value="ECO:0007669"/>
    <property type="project" value="InterPro"/>
</dbReference>
<dbReference type="SUPFAM" id="SSF51905">
    <property type="entry name" value="FAD/NAD(P)-binding domain"/>
    <property type="match status" value="1"/>
</dbReference>
<dbReference type="Pfam" id="PF01593">
    <property type="entry name" value="Amino_oxidase"/>
    <property type="match status" value="1"/>
</dbReference>